<accession>A0AAD4LT08</accession>
<sequence>LTPEGIKAWAVKQMYNLCVHHDLLNLWAYLWENWYQCRRWELWARSGEPREIPCLKMTMFVEKHWRHVKEDYLQHFSLPCVDLLAWVLVMKLAPMYYQKLDIVLN</sequence>
<protein>
    <submittedName>
        <fullName evidence="1">Uncharacterized protein</fullName>
    </submittedName>
</protein>
<proteinExistence type="predicted"/>
<organism evidence="1 2">
    <name type="scientific">Lactarius akahatsu</name>
    <dbReference type="NCBI Taxonomy" id="416441"/>
    <lineage>
        <taxon>Eukaryota</taxon>
        <taxon>Fungi</taxon>
        <taxon>Dikarya</taxon>
        <taxon>Basidiomycota</taxon>
        <taxon>Agaricomycotina</taxon>
        <taxon>Agaricomycetes</taxon>
        <taxon>Russulales</taxon>
        <taxon>Russulaceae</taxon>
        <taxon>Lactarius</taxon>
    </lineage>
</organism>
<evidence type="ECO:0000313" key="2">
    <source>
        <dbReference type="Proteomes" id="UP001201163"/>
    </source>
</evidence>
<dbReference type="AlphaFoldDB" id="A0AAD4LT08"/>
<feature type="non-terminal residue" evidence="1">
    <location>
        <position position="1"/>
    </location>
</feature>
<reference evidence="1" key="1">
    <citation type="submission" date="2022-01" db="EMBL/GenBank/DDBJ databases">
        <title>Comparative genomics reveals a dynamic genome evolution in the ectomycorrhizal milk-cap (Lactarius) mushrooms.</title>
        <authorList>
            <consortium name="DOE Joint Genome Institute"/>
            <person name="Lebreton A."/>
            <person name="Tang N."/>
            <person name="Kuo A."/>
            <person name="LaButti K."/>
            <person name="Drula E."/>
            <person name="Barry K."/>
            <person name="Clum A."/>
            <person name="Lipzen A."/>
            <person name="Mousain D."/>
            <person name="Ng V."/>
            <person name="Wang R."/>
            <person name="Wang X."/>
            <person name="Dai Y."/>
            <person name="Henrissat B."/>
            <person name="Grigoriev I.V."/>
            <person name="Guerin-Laguette A."/>
            <person name="Yu F."/>
            <person name="Martin F.M."/>
        </authorList>
    </citation>
    <scope>NUCLEOTIDE SEQUENCE</scope>
    <source>
        <strain evidence="1">QP</strain>
    </source>
</reference>
<gene>
    <name evidence="1" type="ORF">EDB92DRAFT_1770168</name>
</gene>
<dbReference type="EMBL" id="JAKELL010000006">
    <property type="protein sequence ID" value="KAH8998066.1"/>
    <property type="molecule type" value="Genomic_DNA"/>
</dbReference>
<comment type="caution">
    <text evidence="1">The sequence shown here is derived from an EMBL/GenBank/DDBJ whole genome shotgun (WGS) entry which is preliminary data.</text>
</comment>
<dbReference type="Proteomes" id="UP001201163">
    <property type="component" value="Unassembled WGS sequence"/>
</dbReference>
<evidence type="ECO:0000313" key="1">
    <source>
        <dbReference type="EMBL" id="KAH8998066.1"/>
    </source>
</evidence>
<keyword evidence="2" id="KW-1185">Reference proteome</keyword>
<name>A0AAD4LT08_9AGAM</name>
<feature type="non-terminal residue" evidence="1">
    <location>
        <position position="105"/>
    </location>
</feature>